<evidence type="ECO:0000313" key="14">
    <source>
        <dbReference type="Proteomes" id="UP000187464"/>
    </source>
</evidence>
<dbReference type="InterPro" id="IPR045861">
    <property type="entry name" value="CorA_cytoplasmic_dom"/>
</dbReference>
<dbReference type="NCBIfam" id="TIGR00383">
    <property type="entry name" value="corA"/>
    <property type="match status" value="1"/>
</dbReference>
<keyword evidence="5 12" id="KW-0812">Transmembrane</keyword>
<dbReference type="SUPFAM" id="SSF143865">
    <property type="entry name" value="CorA soluble domain-like"/>
    <property type="match status" value="1"/>
</dbReference>
<evidence type="ECO:0000256" key="9">
    <source>
        <dbReference type="ARBA" id="ARBA00023136"/>
    </source>
</evidence>
<evidence type="ECO:0000256" key="4">
    <source>
        <dbReference type="ARBA" id="ARBA00022475"/>
    </source>
</evidence>
<evidence type="ECO:0000256" key="10">
    <source>
        <dbReference type="ARBA" id="ARBA00034269"/>
    </source>
</evidence>
<dbReference type="InterPro" id="IPR004488">
    <property type="entry name" value="Mg/Co-transport_prot_CorA"/>
</dbReference>
<evidence type="ECO:0000256" key="5">
    <source>
        <dbReference type="ARBA" id="ARBA00022692"/>
    </source>
</evidence>
<comment type="function">
    <text evidence="11">Mediates influx of magnesium ions. Alternates between open and closed states. Activated by low cytoplasmic Mg(2+) levels. Inactive when cytoplasmic Mg(2+) levels are high.</text>
</comment>
<dbReference type="PANTHER" id="PTHR46494">
    <property type="entry name" value="CORA FAMILY METAL ION TRANSPORTER (EUROFUNG)"/>
    <property type="match status" value="1"/>
</dbReference>
<keyword evidence="7 12" id="KW-1133">Transmembrane helix</keyword>
<dbReference type="Gene3D" id="3.30.460.20">
    <property type="entry name" value="CorA soluble domain-like"/>
    <property type="match status" value="1"/>
</dbReference>
<dbReference type="EMBL" id="LT605205">
    <property type="protein sequence ID" value="SCD20138.1"/>
    <property type="molecule type" value="Genomic_DNA"/>
</dbReference>
<evidence type="ECO:0000256" key="12">
    <source>
        <dbReference type="RuleBase" id="RU362010"/>
    </source>
</evidence>
<keyword evidence="14" id="KW-1185">Reference proteome</keyword>
<keyword evidence="8 12" id="KW-0406">Ion transport</keyword>
<comment type="similarity">
    <text evidence="2 12">Belongs to the CorA metal ion transporter (MIT) (TC 1.A.35) family.</text>
</comment>
<evidence type="ECO:0000256" key="8">
    <source>
        <dbReference type="ARBA" id="ARBA00023065"/>
    </source>
</evidence>
<evidence type="ECO:0000256" key="3">
    <source>
        <dbReference type="ARBA" id="ARBA00022448"/>
    </source>
</evidence>
<name>A0A1R3T4C9_9BACT</name>
<dbReference type="InterPro" id="IPR045863">
    <property type="entry name" value="CorA_TM1_TM2"/>
</dbReference>
<dbReference type="Pfam" id="PF01544">
    <property type="entry name" value="CorA"/>
    <property type="match status" value="1"/>
</dbReference>
<dbReference type="SUPFAM" id="SSF144083">
    <property type="entry name" value="Magnesium transport protein CorA, transmembrane region"/>
    <property type="match status" value="1"/>
</dbReference>
<evidence type="ECO:0000256" key="2">
    <source>
        <dbReference type="ARBA" id="ARBA00009765"/>
    </source>
</evidence>
<keyword evidence="4 12" id="KW-1003">Cell membrane</keyword>
<evidence type="ECO:0000256" key="7">
    <source>
        <dbReference type="ARBA" id="ARBA00022989"/>
    </source>
</evidence>
<reference evidence="14" key="1">
    <citation type="submission" date="2016-08" db="EMBL/GenBank/DDBJ databases">
        <authorList>
            <person name="Wibberg D."/>
        </authorList>
    </citation>
    <scope>NUCLEOTIDE SEQUENCE [LARGE SCALE GENOMIC DNA]</scope>
</reference>
<feature type="transmembrane region" description="Helical" evidence="12">
    <location>
        <begin position="324"/>
        <end position="344"/>
    </location>
</feature>
<dbReference type="GO" id="GO:0050897">
    <property type="term" value="F:cobalt ion binding"/>
    <property type="evidence" value="ECO:0007669"/>
    <property type="project" value="TreeGrafter"/>
</dbReference>
<evidence type="ECO:0000256" key="11">
    <source>
        <dbReference type="ARBA" id="ARBA00045497"/>
    </source>
</evidence>
<evidence type="ECO:0000313" key="13">
    <source>
        <dbReference type="EMBL" id="SCD20138.1"/>
    </source>
</evidence>
<dbReference type="GO" id="GO:0000287">
    <property type="term" value="F:magnesium ion binding"/>
    <property type="evidence" value="ECO:0007669"/>
    <property type="project" value="TreeGrafter"/>
</dbReference>
<proteinExistence type="inferred from homology"/>
<evidence type="ECO:0000256" key="6">
    <source>
        <dbReference type="ARBA" id="ARBA00022842"/>
    </source>
</evidence>
<comment type="catalytic activity">
    <reaction evidence="10">
        <text>Mg(2+)(in) = Mg(2+)(out)</text>
        <dbReference type="Rhea" id="RHEA:29827"/>
        <dbReference type="ChEBI" id="CHEBI:18420"/>
    </reaction>
</comment>
<dbReference type="AlphaFoldDB" id="A0A1R3T4C9"/>
<evidence type="ECO:0000256" key="1">
    <source>
        <dbReference type="ARBA" id="ARBA00004651"/>
    </source>
</evidence>
<sequence>MLKRKEDIGLSPYELKFRGLHRSGDIRMTLFEIDFEKVNESTIRSVEELLPYKNSETLIWLNIDGLHDEKLMGELVGTLQIPADILSDVMEPGTRPQMEEFDNGLFVSIKMMELNEGKNRVSVDNLSLVVMDNLLVTFQEEKSDLFNPVRERIRKHSKRFRTLGADYLAFALLDVVIDNYIFILGGLGEKIENLENEMIMDPGRETLKIINLLKRELSNLGRYIRPAREMIIGLVKSESDFIAPVNEKHYKELQDNINQAVELLDYYRELLYDELNIYHSSMSTRLSDIMALLTIFSVIFIPLTFIVGVYGMNFDNIPELHWRYGYFIVWGVMLLIAIGMLWYFKKRKWF</sequence>
<protein>
    <recommendedName>
        <fullName evidence="12">Magnesium transport protein CorA</fullName>
    </recommendedName>
</protein>
<gene>
    <name evidence="12" type="primary">corA</name>
    <name evidence="13" type="ORF">PSM36_1315</name>
</gene>
<dbReference type="GO" id="GO:0015095">
    <property type="term" value="F:magnesium ion transmembrane transporter activity"/>
    <property type="evidence" value="ECO:0007669"/>
    <property type="project" value="UniProtKB-UniRule"/>
</dbReference>
<keyword evidence="6 12" id="KW-0460">Magnesium</keyword>
<dbReference type="KEGG" id="psac:PSM36_1315"/>
<dbReference type="GO" id="GO:0015087">
    <property type="term" value="F:cobalt ion transmembrane transporter activity"/>
    <property type="evidence" value="ECO:0007669"/>
    <property type="project" value="UniProtKB-UniRule"/>
</dbReference>
<dbReference type="PANTHER" id="PTHR46494:SF1">
    <property type="entry name" value="CORA FAMILY METAL ION TRANSPORTER (EUROFUNG)"/>
    <property type="match status" value="1"/>
</dbReference>
<dbReference type="RefSeq" id="WP_076929942.1">
    <property type="nucleotide sequence ID" value="NZ_LT605205.1"/>
</dbReference>
<dbReference type="InterPro" id="IPR002523">
    <property type="entry name" value="MgTranspt_CorA/ZnTranspt_ZntB"/>
</dbReference>
<comment type="subcellular location">
    <subcellularLocation>
        <location evidence="1">Cell membrane</location>
        <topology evidence="1">Multi-pass membrane protein</topology>
    </subcellularLocation>
    <subcellularLocation>
        <location evidence="12">Membrane</location>
        <topology evidence="12">Multi-pass membrane protein</topology>
    </subcellularLocation>
</comment>
<dbReference type="FunFam" id="1.20.58.340:FF:000004">
    <property type="entry name" value="Magnesium transport protein CorA"/>
    <property type="match status" value="1"/>
</dbReference>
<keyword evidence="3 12" id="KW-0813">Transport</keyword>
<accession>A0A1R3T4C9</accession>
<keyword evidence="9 12" id="KW-0472">Membrane</keyword>
<dbReference type="GO" id="GO:0005886">
    <property type="term" value="C:plasma membrane"/>
    <property type="evidence" value="ECO:0007669"/>
    <property type="project" value="UniProtKB-SubCell"/>
</dbReference>
<dbReference type="Proteomes" id="UP000187464">
    <property type="component" value="Chromosome I"/>
</dbReference>
<dbReference type="Gene3D" id="1.20.58.340">
    <property type="entry name" value="Magnesium transport protein CorA, transmembrane region"/>
    <property type="match status" value="2"/>
</dbReference>
<dbReference type="CDD" id="cd12828">
    <property type="entry name" value="TmCorA-like_1"/>
    <property type="match status" value="1"/>
</dbReference>
<organism evidence="13 14">
    <name type="scientific">Proteiniphilum saccharofermentans</name>
    <dbReference type="NCBI Taxonomy" id="1642647"/>
    <lineage>
        <taxon>Bacteria</taxon>
        <taxon>Pseudomonadati</taxon>
        <taxon>Bacteroidota</taxon>
        <taxon>Bacteroidia</taxon>
        <taxon>Bacteroidales</taxon>
        <taxon>Dysgonomonadaceae</taxon>
        <taxon>Proteiniphilum</taxon>
    </lineage>
</organism>
<feature type="transmembrane region" description="Helical" evidence="12">
    <location>
        <begin position="289"/>
        <end position="312"/>
    </location>
</feature>